<organism evidence="2">
    <name type="scientific">Coccolithus braarudii</name>
    <dbReference type="NCBI Taxonomy" id="221442"/>
    <lineage>
        <taxon>Eukaryota</taxon>
        <taxon>Haptista</taxon>
        <taxon>Haptophyta</taxon>
        <taxon>Prymnesiophyceae</taxon>
        <taxon>Coccolithales</taxon>
        <taxon>Coccolithaceae</taxon>
        <taxon>Coccolithus</taxon>
    </lineage>
</organism>
<evidence type="ECO:0000313" key="2">
    <source>
        <dbReference type="EMBL" id="CAD8614451.1"/>
    </source>
</evidence>
<feature type="compositionally biased region" description="Basic and acidic residues" evidence="1">
    <location>
        <begin position="24"/>
        <end position="41"/>
    </location>
</feature>
<feature type="region of interest" description="Disordered" evidence="1">
    <location>
        <begin position="202"/>
        <end position="236"/>
    </location>
</feature>
<gene>
    <name evidence="2" type="ORF">CPEL01642_LOCUS17832</name>
</gene>
<dbReference type="EMBL" id="HBEY01037480">
    <property type="protein sequence ID" value="CAD8614451.1"/>
    <property type="molecule type" value="Transcribed_RNA"/>
</dbReference>
<accession>A0A7S0Q5B0</accession>
<reference evidence="2" key="1">
    <citation type="submission" date="2021-01" db="EMBL/GenBank/DDBJ databases">
        <authorList>
            <person name="Corre E."/>
            <person name="Pelletier E."/>
            <person name="Niang G."/>
            <person name="Scheremetjew M."/>
            <person name="Finn R."/>
            <person name="Kale V."/>
            <person name="Holt S."/>
            <person name="Cochrane G."/>
            <person name="Meng A."/>
            <person name="Brown T."/>
            <person name="Cohen L."/>
        </authorList>
    </citation>
    <scope>NUCLEOTIDE SEQUENCE</scope>
    <source>
        <strain evidence="2">PLY182g</strain>
    </source>
</reference>
<protein>
    <submittedName>
        <fullName evidence="2">Uncharacterized protein</fullName>
    </submittedName>
</protein>
<name>A0A7S0Q5B0_9EUKA</name>
<feature type="region of interest" description="Disordered" evidence="1">
    <location>
        <begin position="1"/>
        <end position="60"/>
    </location>
</feature>
<proteinExistence type="predicted"/>
<evidence type="ECO:0000256" key="1">
    <source>
        <dbReference type="SAM" id="MobiDB-lite"/>
    </source>
</evidence>
<sequence length="257" mass="27478">MPGRSGGASSEMADPHVQACLGGEKARGRVADHGVARSADRARRRSRRVDGQARVAASQASAGFRVPRPQLGTLDAERVQPARHDTDKALKQKKRRTTGEYNFADLMQWQKSFHILTFITSKLYRDGFITRLKNGCSSARGNGVEIDEAKLADGVTPTSCTHENGRHYGFCLHACVEAISTGPIKGYPANLNPTKIGSVKASGMAPALPQPAGRPGKALRGGALERSRDGSDGSGLTESLQFCRSWVKKGSAPVRIG</sequence>
<dbReference type="AlphaFoldDB" id="A0A7S0Q5B0"/>